<dbReference type="AlphaFoldDB" id="F3GSB5"/>
<sequence>PGAEASNVGSLDIGLLGDSPALFMGALGAPLTVI</sequence>
<dbReference type="HOGENOM" id="CLU_3379023_0_0_6"/>
<gene>
    <name evidence="1" type="ORF">PSYPI_49182</name>
</gene>
<dbReference type="Proteomes" id="UP000004986">
    <property type="component" value="Unassembled WGS sequence"/>
</dbReference>
<name>F3GSB5_PSESJ</name>
<evidence type="ECO:0000313" key="1">
    <source>
        <dbReference type="EMBL" id="EGH49968.1"/>
    </source>
</evidence>
<comment type="caution">
    <text evidence="1">The sequence shown here is derived from an EMBL/GenBank/DDBJ whole genome shotgun (WGS) entry which is preliminary data.</text>
</comment>
<feature type="non-terminal residue" evidence="1">
    <location>
        <position position="1"/>
    </location>
</feature>
<dbReference type="EMBL" id="AEAI01004965">
    <property type="protein sequence ID" value="EGH49968.1"/>
    <property type="molecule type" value="Genomic_DNA"/>
</dbReference>
<feature type="non-terminal residue" evidence="1">
    <location>
        <position position="34"/>
    </location>
</feature>
<proteinExistence type="predicted"/>
<organism evidence="1 2">
    <name type="scientific">Pseudomonas syringae pv. pisi str. 1704B</name>
    <dbReference type="NCBI Taxonomy" id="629263"/>
    <lineage>
        <taxon>Bacteria</taxon>
        <taxon>Pseudomonadati</taxon>
        <taxon>Pseudomonadota</taxon>
        <taxon>Gammaproteobacteria</taxon>
        <taxon>Pseudomonadales</taxon>
        <taxon>Pseudomonadaceae</taxon>
        <taxon>Pseudomonas</taxon>
        <taxon>Pseudomonas syringae</taxon>
    </lineage>
</organism>
<protein>
    <submittedName>
        <fullName evidence="1">ABC transporter, substrate-binding protein, aliphatic sulfonate</fullName>
    </submittedName>
</protein>
<keyword evidence="2" id="KW-1185">Reference proteome</keyword>
<accession>F3GSB5</accession>
<reference evidence="1 2" key="1">
    <citation type="journal article" date="2011" name="PLoS Pathog.">
        <title>Dynamic evolution of pathogenicity revealed by sequencing and comparative genomics of 19 Pseudomonas syringae isolates.</title>
        <authorList>
            <person name="Baltrus D.A."/>
            <person name="Nishimura M.T."/>
            <person name="Romanchuk A."/>
            <person name="Chang J.H."/>
            <person name="Mukhtar M.S."/>
            <person name="Cherkis K."/>
            <person name="Roach J."/>
            <person name="Grant S.R."/>
            <person name="Jones C.D."/>
            <person name="Dangl J.L."/>
        </authorList>
    </citation>
    <scope>NUCLEOTIDE SEQUENCE [LARGE SCALE GENOMIC DNA]</scope>
    <source>
        <strain evidence="1 2">1704B</strain>
    </source>
</reference>
<evidence type="ECO:0000313" key="2">
    <source>
        <dbReference type="Proteomes" id="UP000004986"/>
    </source>
</evidence>